<feature type="transmembrane region" description="Helical" evidence="2">
    <location>
        <begin position="324"/>
        <end position="344"/>
    </location>
</feature>
<gene>
    <name evidence="3" type="ORF">VTL71DRAFT_10994</name>
</gene>
<proteinExistence type="predicted"/>
<keyword evidence="4" id="KW-1185">Reference proteome</keyword>
<comment type="caution">
    <text evidence="3">The sequence shown here is derived from an EMBL/GenBank/DDBJ whole genome shotgun (WGS) entry which is preliminary data.</text>
</comment>
<feature type="transmembrane region" description="Helical" evidence="2">
    <location>
        <begin position="172"/>
        <end position="190"/>
    </location>
</feature>
<organism evidence="3 4">
    <name type="scientific">Oculimacula yallundae</name>
    <dbReference type="NCBI Taxonomy" id="86028"/>
    <lineage>
        <taxon>Eukaryota</taxon>
        <taxon>Fungi</taxon>
        <taxon>Dikarya</taxon>
        <taxon>Ascomycota</taxon>
        <taxon>Pezizomycotina</taxon>
        <taxon>Leotiomycetes</taxon>
        <taxon>Helotiales</taxon>
        <taxon>Ploettnerulaceae</taxon>
        <taxon>Oculimacula</taxon>
    </lineage>
</organism>
<sequence length="455" mass="50745">MEATHFTGRHGRDAHGPFSFMNPTIRRSRIRLNKADHQSSQEDLRSKDKGSQDAHGTQAHPAKGRNEIWIGDVERLFRTRDNRKGRHQISISSIQDQNAQFLTPKPSNTIRAVFRGVLRIFTAFPYWDISYLVALIFTIGSVDWVVNAFFVWLPLQVPSTEFKGEIANAGGISAFVGATIFEIGSVLLMIEAVNENRAKCFGWAIEEVLGDTGLRRLRPVGCVHHHVNRKNLVGKGKGVDGELSLDMEMAPKTDLNSNSKAKPSRTWTWWPTWYELKSHYFKEVGFLACLSQMIGATIFWISGFTALPPIYSRLTSTAAQNGAYWLPQVLGGTGFIVSGFLFMVETQQKWYLPAPKVLGWHIGLWNLIGGIGFTLCGALGFAASNSGCVYQGSLATFWGSWCFLVGSIIQLYESLDKQPVNVEDGGGRISDIVKSVYIKKSDSFFKLSYANLSWC</sequence>
<name>A0ABR4CUL6_9HELO</name>
<evidence type="ECO:0000313" key="4">
    <source>
        <dbReference type="Proteomes" id="UP001595075"/>
    </source>
</evidence>
<evidence type="ECO:0000256" key="1">
    <source>
        <dbReference type="SAM" id="MobiDB-lite"/>
    </source>
</evidence>
<feature type="transmembrane region" description="Helical" evidence="2">
    <location>
        <begin position="389"/>
        <end position="409"/>
    </location>
</feature>
<keyword evidence="2" id="KW-1133">Transmembrane helix</keyword>
<keyword evidence="2" id="KW-0472">Membrane</keyword>
<feature type="compositionally biased region" description="Basic and acidic residues" evidence="1">
    <location>
        <begin position="33"/>
        <end position="52"/>
    </location>
</feature>
<accession>A0ABR4CUL6</accession>
<protein>
    <recommendedName>
        <fullName evidence="5">Integral membrane protein</fullName>
    </recommendedName>
</protein>
<evidence type="ECO:0000313" key="3">
    <source>
        <dbReference type="EMBL" id="KAL2073668.1"/>
    </source>
</evidence>
<feature type="transmembrane region" description="Helical" evidence="2">
    <location>
        <begin position="129"/>
        <end position="152"/>
    </location>
</feature>
<feature type="transmembrane region" description="Helical" evidence="2">
    <location>
        <begin position="284"/>
        <end position="304"/>
    </location>
</feature>
<reference evidence="3 4" key="1">
    <citation type="journal article" date="2024" name="Commun. Biol.">
        <title>Comparative genomic analysis of thermophilic fungi reveals convergent evolutionary adaptations and gene losses.</title>
        <authorList>
            <person name="Steindorff A.S."/>
            <person name="Aguilar-Pontes M.V."/>
            <person name="Robinson A.J."/>
            <person name="Andreopoulos B."/>
            <person name="LaButti K."/>
            <person name="Kuo A."/>
            <person name="Mondo S."/>
            <person name="Riley R."/>
            <person name="Otillar R."/>
            <person name="Haridas S."/>
            <person name="Lipzen A."/>
            <person name="Grimwood J."/>
            <person name="Schmutz J."/>
            <person name="Clum A."/>
            <person name="Reid I.D."/>
            <person name="Moisan M.C."/>
            <person name="Butler G."/>
            <person name="Nguyen T.T.M."/>
            <person name="Dewar K."/>
            <person name="Conant G."/>
            <person name="Drula E."/>
            <person name="Henrissat B."/>
            <person name="Hansel C."/>
            <person name="Singer S."/>
            <person name="Hutchinson M.I."/>
            <person name="de Vries R.P."/>
            <person name="Natvig D.O."/>
            <person name="Powell A.J."/>
            <person name="Tsang A."/>
            <person name="Grigoriev I.V."/>
        </authorList>
    </citation>
    <scope>NUCLEOTIDE SEQUENCE [LARGE SCALE GENOMIC DNA]</scope>
    <source>
        <strain evidence="3 4">CBS 494.80</strain>
    </source>
</reference>
<evidence type="ECO:0008006" key="5">
    <source>
        <dbReference type="Google" id="ProtNLM"/>
    </source>
</evidence>
<feature type="transmembrane region" description="Helical" evidence="2">
    <location>
        <begin position="364"/>
        <end position="383"/>
    </location>
</feature>
<evidence type="ECO:0000256" key="2">
    <source>
        <dbReference type="SAM" id="Phobius"/>
    </source>
</evidence>
<dbReference type="Proteomes" id="UP001595075">
    <property type="component" value="Unassembled WGS sequence"/>
</dbReference>
<keyword evidence="2" id="KW-0812">Transmembrane</keyword>
<dbReference type="EMBL" id="JAZHXI010000003">
    <property type="protein sequence ID" value="KAL2073668.1"/>
    <property type="molecule type" value="Genomic_DNA"/>
</dbReference>
<feature type="region of interest" description="Disordered" evidence="1">
    <location>
        <begin position="1"/>
        <end position="64"/>
    </location>
</feature>